<keyword evidence="8 12" id="KW-1133">Transmembrane helix</keyword>
<comment type="subcellular location">
    <subcellularLocation>
        <location evidence="2">Cell membrane</location>
        <topology evidence="2">Multi-pass membrane protein</topology>
    </subcellularLocation>
</comment>
<proteinExistence type="inferred from homology"/>
<evidence type="ECO:0000259" key="14">
    <source>
        <dbReference type="Pfam" id="PF14896"/>
    </source>
</evidence>
<evidence type="ECO:0000313" key="17">
    <source>
        <dbReference type="Proteomes" id="UP001199469"/>
    </source>
</evidence>
<feature type="transmembrane region" description="Helical" evidence="12">
    <location>
        <begin position="272"/>
        <end position="288"/>
    </location>
</feature>
<evidence type="ECO:0000256" key="7">
    <source>
        <dbReference type="ARBA" id="ARBA00022692"/>
    </source>
</evidence>
<protein>
    <submittedName>
        <fullName evidence="16">Arabinosyltransferase domain-containing protein</fullName>
    </submittedName>
</protein>
<accession>A0ABS8P516</accession>
<feature type="transmembrane region" description="Helical" evidence="12">
    <location>
        <begin position="566"/>
        <end position="585"/>
    </location>
</feature>
<feature type="compositionally biased region" description="Pro residues" evidence="11">
    <location>
        <begin position="1132"/>
        <end position="1142"/>
    </location>
</feature>
<feature type="domain" description="Arabinosyltransferase C-terminal" evidence="14">
    <location>
        <begin position="752"/>
        <end position="1130"/>
    </location>
</feature>
<evidence type="ECO:0000313" key="16">
    <source>
        <dbReference type="EMBL" id="MCD2193350.1"/>
    </source>
</evidence>
<gene>
    <name evidence="16" type="ORF">LQ327_08110</name>
</gene>
<evidence type="ECO:0000256" key="3">
    <source>
        <dbReference type="ARBA" id="ARBA00008195"/>
    </source>
</evidence>
<dbReference type="RefSeq" id="WP_230731386.1">
    <property type="nucleotide sequence ID" value="NZ_JAJNDB010000001.1"/>
</dbReference>
<feature type="transmembrane region" description="Helical" evidence="12">
    <location>
        <begin position="343"/>
        <end position="360"/>
    </location>
</feature>
<evidence type="ECO:0000256" key="6">
    <source>
        <dbReference type="ARBA" id="ARBA00022679"/>
    </source>
</evidence>
<feature type="transmembrane region" description="Helical" evidence="12">
    <location>
        <begin position="591"/>
        <end position="610"/>
    </location>
</feature>
<feature type="transmembrane region" description="Helical" evidence="12">
    <location>
        <begin position="372"/>
        <end position="391"/>
    </location>
</feature>
<dbReference type="Pfam" id="PF14896">
    <property type="entry name" value="Arabino_trans_C"/>
    <property type="match status" value="1"/>
</dbReference>
<dbReference type="InterPro" id="IPR007680">
    <property type="entry name" value="Arabino_trans_central"/>
</dbReference>
<keyword evidence="9 12" id="KW-0472">Membrane</keyword>
<name>A0ABS8P516_9PSEU</name>
<comment type="function">
    <text evidence="1">Arabinosyl transferase responsible for the polymerization of arabinose into the arabinan of arabinogalactan.</text>
</comment>
<feature type="domain" description="Arabinosyltransferas concanavalin like" evidence="15">
    <location>
        <begin position="70"/>
        <end position="222"/>
    </location>
</feature>
<comment type="similarity">
    <text evidence="3">Belongs to the emb family.</text>
</comment>
<keyword evidence="4" id="KW-1003">Cell membrane</keyword>
<feature type="transmembrane region" description="Helical" evidence="12">
    <location>
        <begin position="47"/>
        <end position="66"/>
    </location>
</feature>
<feature type="transmembrane region" description="Helical" evidence="12">
    <location>
        <begin position="536"/>
        <end position="554"/>
    </location>
</feature>
<evidence type="ECO:0000256" key="8">
    <source>
        <dbReference type="ARBA" id="ARBA00022989"/>
    </source>
</evidence>
<organism evidence="16 17">
    <name type="scientific">Actinomycetospora endophytica</name>
    <dbReference type="NCBI Taxonomy" id="2291215"/>
    <lineage>
        <taxon>Bacteria</taxon>
        <taxon>Bacillati</taxon>
        <taxon>Actinomycetota</taxon>
        <taxon>Actinomycetes</taxon>
        <taxon>Pseudonocardiales</taxon>
        <taxon>Pseudonocardiaceae</taxon>
        <taxon>Actinomycetospora</taxon>
    </lineage>
</organism>
<evidence type="ECO:0000256" key="5">
    <source>
        <dbReference type="ARBA" id="ARBA00022676"/>
    </source>
</evidence>
<evidence type="ECO:0000256" key="2">
    <source>
        <dbReference type="ARBA" id="ARBA00004651"/>
    </source>
</evidence>
<dbReference type="Proteomes" id="UP001199469">
    <property type="component" value="Unassembled WGS sequence"/>
</dbReference>
<evidence type="ECO:0000256" key="10">
    <source>
        <dbReference type="ARBA" id="ARBA00023316"/>
    </source>
</evidence>
<keyword evidence="5" id="KW-0328">Glycosyltransferase</keyword>
<dbReference type="EMBL" id="JAJNDB010000001">
    <property type="protein sequence ID" value="MCD2193350.1"/>
    <property type="molecule type" value="Genomic_DNA"/>
</dbReference>
<evidence type="ECO:0000256" key="11">
    <source>
        <dbReference type="SAM" id="MobiDB-lite"/>
    </source>
</evidence>
<evidence type="ECO:0000256" key="4">
    <source>
        <dbReference type="ARBA" id="ARBA00022475"/>
    </source>
</evidence>
<feature type="transmembrane region" description="Helical" evidence="12">
    <location>
        <begin position="663"/>
        <end position="680"/>
    </location>
</feature>
<feature type="transmembrane region" description="Helical" evidence="12">
    <location>
        <begin position="732"/>
        <end position="750"/>
    </location>
</feature>
<feature type="transmembrane region" description="Helical" evidence="12">
    <location>
        <begin position="622"/>
        <end position="643"/>
    </location>
</feature>
<evidence type="ECO:0000259" key="13">
    <source>
        <dbReference type="Pfam" id="PF04602"/>
    </source>
</evidence>
<feature type="compositionally biased region" description="Low complexity" evidence="11">
    <location>
        <begin position="1"/>
        <end position="22"/>
    </location>
</feature>
<reference evidence="16 17" key="1">
    <citation type="submission" date="2021-11" db="EMBL/GenBank/DDBJ databases">
        <title>Draft genome sequence of Actinomycetospora sp. SF1 isolated from the rhizosphere soil.</title>
        <authorList>
            <person name="Duangmal K."/>
            <person name="Chantavorakit T."/>
        </authorList>
    </citation>
    <scope>NUCLEOTIDE SEQUENCE [LARGE SCALE GENOMIC DNA]</scope>
    <source>
        <strain evidence="16 17">TBRC 5722</strain>
    </source>
</reference>
<feature type="region of interest" description="Disordered" evidence="11">
    <location>
        <begin position="1"/>
        <end position="40"/>
    </location>
</feature>
<comment type="caution">
    <text evidence="16">The sequence shown here is derived from an EMBL/GenBank/DDBJ whole genome shotgun (WGS) entry which is preliminary data.</text>
</comment>
<keyword evidence="7 12" id="KW-0812">Transmembrane</keyword>
<dbReference type="InterPro" id="IPR032731">
    <property type="entry name" value="Arabino_trans_C"/>
</dbReference>
<evidence type="ECO:0000259" key="15">
    <source>
        <dbReference type="Pfam" id="PF17689"/>
    </source>
</evidence>
<dbReference type="InterPro" id="IPR027451">
    <property type="entry name" value="EmbABC_dom1"/>
</dbReference>
<dbReference type="InterPro" id="IPR040920">
    <property type="entry name" value="Arabino_trans_N"/>
</dbReference>
<dbReference type="Gene3D" id="3.40.190.160">
    <property type="match status" value="1"/>
</dbReference>
<feature type="domain" description="Arabinofuranosyltransferase central" evidence="13">
    <location>
        <begin position="226"/>
        <end position="684"/>
    </location>
</feature>
<keyword evidence="6" id="KW-0808">Transferase</keyword>
<feature type="transmembrane region" description="Helical" evidence="12">
    <location>
        <begin position="469"/>
        <end position="490"/>
    </location>
</feature>
<feature type="region of interest" description="Disordered" evidence="11">
    <location>
        <begin position="1123"/>
        <end position="1142"/>
    </location>
</feature>
<dbReference type="Pfam" id="PF04602">
    <property type="entry name" value="Arabinose_trans"/>
    <property type="match status" value="1"/>
</dbReference>
<evidence type="ECO:0000256" key="1">
    <source>
        <dbReference type="ARBA" id="ARBA00003001"/>
    </source>
</evidence>
<dbReference type="Pfam" id="PF17689">
    <property type="entry name" value="Arabino_trans_N"/>
    <property type="match status" value="1"/>
</dbReference>
<feature type="transmembrane region" description="Helical" evidence="12">
    <location>
        <begin position="232"/>
        <end position="252"/>
    </location>
</feature>
<evidence type="ECO:0000256" key="12">
    <source>
        <dbReference type="SAM" id="Phobius"/>
    </source>
</evidence>
<dbReference type="Gene3D" id="2.60.120.610">
    <property type="entry name" value="arabinofuranosyltransferase like domain"/>
    <property type="match status" value="1"/>
</dbReference>
<keyword evidence="10" id="KW-0961">Cell wall biogenesis/degradation</keyword>
<evidence type="ECO:0000256" key="9">
    <source>
        <dbReference type="ARBA" id="ARBA00023136"/>
    </source>
</evidence>
<sequence length="1142" mass="121530">MLTSGSSATNTATADPGTEAPPVEGPPGPDGPDAGPPQDRTLRRTRWLAIVLGGLGTLLALVFPFLPVVQDTATIHWPSPTTGTRSVDSPLVAFRPQTMSASIPCAAVRSLDGRSAQRATVLSTTPPLSPNGSQVGLQLYVDNGQLTLTDRGQQAAQEPVPGGACNVTISSDYTQTTINLGSGADVVLGGDFRPQVVGIYSDLDNTKDPTAGTNVSVTPDTRFQTTATILKTAAGVLAVLCFLGAVWALHALDNRAGRRAPRLAPRRWWRPTARDAIVVAGLAVWAVIGSQTSDDGYILGIARARESAGYIGNYYRWFNVPEAPFGWFYELYSVWVQVSDNVLWMRLPSVFMGIVSWLLISREMLPRLGQQVRASKAAGWAAAGVFLMFWLPYNNGLRPEPVAVISALLAFCAVERAVATRRLAPVALGLVAAAFALAATPTGLMAVAPFLAAARPLFRLVQERVRQQGWLAVLAPVLASGLVVLVAIFADQTFAAVMEANRVRFLIGPNYTWYQEVVRYESLFSVSADGSLERRAPVLLIMLGLTVCLVVLLRRDRIRGAALGPSQRLIGTTLLGFLVLALTPTKWTHHFGAFAALGSGIAALTALATSSDVLRSRRNRSLFLAAVFATLALAFTGPNTWWYTNNWGVPWNDKSPSYHHHQASTLLLAVAAVCLIVAAIEHIRGIPEERPPSSGAWVPSGKLGRIVTPVMTRAKRVRGSRSGSAVERRARALRLGSAPIAVVCGLLVLFEMASMAKGIDKEWDSFSLGGDVLRHPFSTSCGLADQVRVEGSPAAGILPPAPPFNGVAPSAKGVLPTIAPQTPVAPGQVPTTLAPDTVQASSPLAQLVDPNPLNEGFHAQDGTPPVGGGTGLSGFEYTLRNDLAGQTLGTFDKAGLGTGVLRTGWQSVDDSLRTGQTPLVISVAGRLNGGNSLYLQYAKHLPDGRIQITGQDPIDDGAGGEPPWREIKVNLANGKGAQADQIRLVAQDRSLGVDGWMAVAPMRGPKLVPFTQAVGQQPGYLEWPVQFASPCLKPFDVRDGIAQVPTYRLIADASQFRIGGETWSQPSAGGPMGWIQLLEKQQDVPSYLQGEPTLDWGRIERLEPYAPNTVAPDVAHGQKTVWGLHGDGEIGDPPPGVPSPER</sequence>
<keyword evidence="17" id="KW-1185">Reference proteome</keyword>
<feature type="transmembrane region" description="Helical" evidence="12">
    <location>
        <begin position="426"/>
        <end position="448"/>
    </location>
</feature>